<feature type="domain" description="Ketoreductase" evidence="2">
    <location>
        <begin position="7"/>
        <end position="166"/>
    </location>
</feature>
<comment type="caution">
    <text evidence="3">The sequence shown here is derived from an EMBL/GenBank/DDBJ whole genome shotgun (WGS) entry which is preliminary data.</text>
</comment>
<dbReference type="PANTHER" id="PTHR42760">
    <property type="entry name" value="SHORT-CHAIN DEHYDROGENASES/REDUCTASES FAMILY MEMBER"/>
    <property type="match status" value="1"/>
</dbReference>
<dbReference type="GO" id="GO:0030497">
    <property type="term" value="P:fatty acid elongation"/>
    <property type="evidence" value="ECO:0007669"/>
    <property type="project" value="TreeGrafter"/>
</dbReference>
<comment type="similarity">
    <text evidence="1">Belongs to the short-chain dehydrogenases/reductases (SDR) family.</text>
</comment>
<protein>
    <submittedName>
        <fullName evidence="3">3-oxoacyl-(Acyl-carrier-protein) reductase</fullName>
    </submittedName>
</protein>
<reference evidence="3" key="1">
    <citation type="journal article" date="2013" name="Environ. Microbiol.">
        <title>Microbiota from the distal guts of lean and obese adolescents exhibit partial functional redundancy besides clear differences in community structure.</title>
        <authorList>
            <person name="Ferrer M."/>
            <person name="Ruiz A."/>
            <person name="Lanza F."/>
            <person name="Haange S.B."/>
            <person name="Oberbach A."/>
            <person name="Till H."/>
            <person name="Bargiela R."/>
            <person name="Campoy C."/>
            <person name="Segura M.T."/>
            <person name="Richter M."/>
            <person name="von Bergen M."/>
            <person name="Seifert J."/>
            <person name="Suarez A."/>
        </authorList>
    </citation>
    <scope>NUCLEOTIDE SEQUENCE</scope>
</reference>
<feature type="non-terminal residue" evidence="3">
    <location>
        <position position="169"/>
    </location>
</feature>
<sequence>MKRLENRVAIVTGGTAGIGEATALRFAREGAQVVVWARNEARGKEMEKKAAAEGLAITFDKVDTSDFEAVTAAAKRVADKFGKIDILINNAGITNDSTLKKMTVEQWQNVIDVNLSGTFYCCKAVLNYMLEAGYGRIVNASSVVGLYGNFGQTNYVATKAGLIGMTKTM</sequence>
<dbReference type="EMBL" id="AJWY01007279">
    <property type="protein sequence ID" value="EKC64461.1"/>
    <property type="molecule type" value="Genomic_DNA"/>
</dbReference>
<evidence type="ECO:0000256" key="1">
    <source>
        <dbReference type="ARBA" id="ARBA00006484"/>
    </source>
</evidence>
<dbReference type="InterPro" id="IPR002347">
    <property type="entry name" value="SDR_fam"/>
</dbReference>
<evidence type="ECO:0000259" key="2">
    <source>
        <dbReference type="SMART" id="SM00822"/>
    </source>
</evidence>
<accession>K1TYU9</accession>
<dbReference type="AlphaFoldDB" id="K1TYU9"/>
<dbReference type="PANTHER" id="PTHR42760:SF40">
    <property type="entry name" value="3-OXOACYL-[ACYL-CARRIER-PROTEIN] REDUCTASE, CHLOROPLASTIC"/>
    <property type="match status" value="1"/>
</dbReference>
<gene>
    <name evidence="3" type="ORF">LEA_10808</name>
</gene>
<proteinExistence type="inferred from homology"/>
<dbReference type="Pfam" id="PF00106">
    <property type="entry name" value="adh_short"/>
    <property type="match status" value="1"/>
</dbReference>
<dbReference type="PRINTS" id="PR00080">
    <property type="entry name" value="SDRFAMILY"/>
</dbReference>
<name>K1TYU9_9ZZZZ</name>
<dbReference type="InterPro" id="IPR057326">
    <property type="entry name" value="KR_dom"/>
</dbReference>
<dbReference type="PRINTS" id="PR00081">
    <property type="entry name" value="GDHRDH"/>
</dbReference>
<dbReference type="SMART" id="SM00822">
    <property type="entry name" value="PKS_KR"/>
    <property type="match status" value="1"/>
</dbReference>
<dbReference type="SUPFAM" id="SSF51735">
    <property type="entry name" value="NAD(P)-binding Rossmann-fold domains"/>
    <property type="match status" value="1"/>
</dbReference>
<evidence type="ECO:0000313" key="3">
    <source>
        <dbReference type="EMBL" id="EKC64461.1"/>
    </source>
</evidence>
<dbReference type="InterPro" id="IPR036291">
    <property type="entry name" value="NAD(P)-bd_dom_sf"/>
</dbReference>
<dbReference type="GO" id="GO:0016616">
    <property type="term" value="F:oxidoreductase activity, acting on the CH-OH group of donors, NAD or NADP as acceptor"/>
    <property type="evidence" value="ECO:0007669"/>
    <property type="project" value="UniProtKB-ARBA"/>
</dbReference>
<dbReference type="Gene3D" id="3.40.50.720">
    <property type="entry name" value="NAD(P)-binding Rossmann-like Domain"/>
    <property type="match status" value="1"/>
</dbReference>
<organism evidence="3">
    <name type="scientific">human gut metagenome</name>
    <dbReference type="NCBI Taxonomy" id="408170"/>
    <lineage>
        <taxon>unclassified sequences</taxon>
        <taxon>metagenomes</taxon>
        <taxon>organismal metagenomes</taxon>
    </lineage>
</organism>